<evidence type="ECO:0000256" key="1">
    <source>
        <dbReference type="SAM" id="SignalP"/>
    </source>
</evidence>
<dbReference type="CDD" id="cd14797">
    <property type="entry name" value="DUF302"/>
    <property type="match status" value="1"/>
</dbReference>
<name>A0ABQ3EBV4_9GAMM</name>
<feature type="chain" id="PRO_5046219736" description="DUF302 domain-containing protein" evidence="1">
    <location>
        <begin position="27"/>
        <end position="162"/>
    </location>
</feature>
<dbReference type="Gene3D" id="3.30.310.70">
    <property type="entry name" value="TT1751-like domain"/>
    <property type="match status" value="1"/>
</dbReference>
<dbReference type="SUPFAM" id="SSF103247">
    <property type="entry name" value="TT1751-like"/>
    <property type="match status" value="1"/>
</dbReference>
<dbReference type="Proteomes" id="UP000646745">
    <property type="component" value="Unassembled WGS sequence"/>
</dbReference>
<gene>
    <name evidence="3" type="ORF">GCM10009038_34340</name>
</gene>
<reference evidence="4" key="1">
    <citation type="journal article" date="2019" name="Int. J. Syst. Evol. Microbiol.">
        <title>The Global Catalogue of Microorganisms (GCM) 10K type strain sequencing project: providing services to taxonomists for standard genome sequencing and annotation.</title>
        <authorList>
            <consortium name="The Broad Institute Genomics Platform"/>
            <consortium name="The Broad Institute Genome Sequencing Center for Infectious Disease"/>
            <person name="Wu L."/>
            <person name="Ma J."/>
        </authorList>
    </citation>
    <scope>NUCLEOTIDE SEQUENCE [LARGE SCALE GENOMIC DNA]</scope>
    <source>
        <strain evidence="4">KCTC 32998</strain>
    </source>
</reference>
<dbReference type="InterPro" id="IPR035923">
    <property type="entry name" value="TT1751-like_sf"/>
</dbReference>
<accession>A0ABQ3EBV4</accession>
<proteinExistence type="predicted"/>
<dbReference type="PANTHER" id="PTHR38342">
    <property type="entry name" value="SLR5037 PROTEIN"/>
    <property type="match status" value="1"/>
</dbReference>
<dbReference type="Pfam" id="PF03625">
    <property type="entry name" value="DUF302"/>
    <property type="match status" value="1"/>
</dbReference>
<evidence type="ECO:0000313" key="4">
    <source>
        <dbReference type="Proteomes" id="UP000646745"/>
    </source>
</evidence>
<dbReference type="EMBL" id="BMZI01000008">
    <property type="protein sequence ID" value="GHB32594.1"/>
    <property type="molecule type" value="Genomic_DNA"/>
</dbReference>
<comment type="caution">
    <text evidence="3">The sequence shown here is derived from an EMBL/GenBank/DDBJ whole genome shotgun (WGS) entry which is preliminary data.</text>
</comment>
<organism evidence="3 4">
    <name type="scientific">Salinicola rhizosphaerae</name>
    <dbReference type="NCBI Taxonomy" id="1443141"/>
    <lineage>
        <taxon>Bacteria</taxon>
        <taxon>Pseudomonadati</taxon>
        <taxon>Pseudomonadota</taxon>
        <taxon>Gammaproteobacteria</taxon>
        <taxon>Oceanospirillales</taxon>
        <taxon>Halomonadaceae</taxon>
        <taxon>Salinicola</taxon>
    </lineage>
</organism>
<dbReference type="PROSITE" id="PS51257">
    <property type="entry name" value="PROKAR_LIPOPROTEIN"/>
    <property type="match status" value="1"/>
</dbReference>
<evidence type="ECO:0000313" key="3">
    <source>
        <dbReference type="EMBL" id="GHB32594.1"/>
    </source>
</evidence>
<feature type="signal peptide" evidence="1">
    <location>
        <begin position="1"/>
        <end position="26"/>
    </location>
</feature>
<dbReference type="RefSeq" id="WP_229809189.1">
    <property type="nucleotide sequence ID" value="NZ_BMZI01000008.1"/>
</dbReference>
<keyword evidence="1" id="KW-0732">Signal</keyword>
<protein>
    <recommendedName>
        <fullName evidence="2">DUF302 domain-containing protein</fullName>
    </recommendedName>
</protein>
<sequence>MRSPYRWLTAAAIALSCLGGATNAQAQATSDAPQVPGMIVTKSDADVHETASRFAEQVRTSGMTVFARIDHRQAAMSRSMALLPNEVVIFGDPKSGTPLMQCAPTAGIDLPMKALVWQDEQGQTWIGYNDPQWIADRHGVGDCPAVKPLQQGMQKLIEATVD</sequence>
<keyword evidence="4" id="KW-1185">Reference proteome</keyword>
<dbReference type="PANTHER" id="PTHR38342:SF2">
    <property type="entry name" value="INNER MEMBRANE OR EXPORTED"/>
    <property type="match status" value="1"/>
</dbReference>
<dbReference type="InterPro" id="IPR005180">
    <property type="entry name" value="DUF302"/>
</dbReference>
<evidence type="ECO:0000259" key="2">
    <source>
        <dbReference type="Pfam" id="PF03625"/>
    </source>
</evidence>
<feature type="domain" description="DUF302" evidence="2">
    <location>
        <begin position="69"/>
        <end position="131"/>
    </location>
</feature>